<dbReference type="OrthoDB" id="1347735at2"/>
<dbReference type="Proteomes" id="UP000002736">
    <property type="component" value="Chromosome"/>
</dbReference>
<dbReference type="HOGENOM" id="CLU_086036_1_0_6"/>
<accession>C6D9C6</accession>
<organism evidence="1 2">
    <name type="scientific">Pectobacterium carotovorum subsp. carotovorum (strain PC1)</name>
    <dbReference type="NCBI Taxonomy" id="561230"/>
    <lineage>
        <taxon>Bacteria</taxon>
        <taxon>Pseudomonadati</taxon>
        <taxon>Pseudomonadota</taxon>
        <taxon>Gammaproteobacteria</taxon>
        <taxon>Enterobacterales</taxon>
        <taxon>Pectobacteriaceae</taxon>
        <taxon>Pectobacterium</taxon>
    </lineage>
</organism>
<reference evidence="1 2" key="1">
    <citation type="submission" date="2009-07" db="EMBL/GenBank/DDBJ databases">
        <title>Complete sequence of Pectobacterium carotovorum subsp. carotovorum PC1.</title>
        <authorList>
            <consortium name="US DOE Joint Genome Institute"/>
            <person name="Lucas S."/>
            <person name="Copeland A."/>
            <person name="Lapidus A."/>
            <person name="Glavina del Rio T."/>
            <person name="Tice H."/>
            <person name="Bruce D."/>
            <person name="Goodwin L."/>
            <person name="Pitluck S."/>
            <person name="Munk A.C."/>
            <person name="Brettin T."/>
            <person name="Detter J.C."/>
            <person name="Han C."/>
            <person name="Tapia R."/>
            <person name="Larimer F."/>
            <person name="Land M."/>
            <person name="Hauser L."/>
            <person name="Kyrpides N."/>
            <person name="Mikhailova N."/>
            <person name="Balakrishnan V."/>
            <person name="Glasner J."/>
            <person name="Perna N.T."/>
        </authorList>
    </citation>
    <scope>NUCLEOTIDE SEQUENCE [LARGE SCALE GENOMIC DNA]</scope>
    <source>
        <strain evidence="1 2">PC1</strain>
    </source>
</reference>
<dbReference type="eggNOG" id="ENOG503350B">
    <property type="taxonomic scope" value="Bacteria"/>
</dbReference>
<evidence type="ECO:0000313" key="1">
    <source>
        <dbReference type="EMBL" id="ACT13653.1"/>
    </source>
</evidence>
<gene>
    <name evidence="1" type="ordered locus">PC1_2623</name>
</gene>
<dbReference type="RefSeq" id="WP_015840824.1">
    <property type="nucleotide sequence ID" value="NC_012917.1"/>
</dbReference>
<proteinExistence type="predicted"/>
<dbReference type="EMBL" id="CP001657">
    <property type="protein sequence ID" value="ACT13653.1"/>
    <property type="molecule type" value="Genomic_DNA"/>
</dbReference>
<evidence type="ECO:0008006" key="3">
    <source>
        <dbReference type="Google" id="ProtNLM"/>
    </source>
</evidence>
<evidence type="ECO:0000313" key="2">
    <source>
        <dbReference type="Proteomes" id="UP000002736"/>
    </source>
</evidence>
<protein>
    <recommendedName>
        <fullName evidence="3">DUF4393 domain-containing protein</fullName>
    </recommendedName>
</protein>
<name>C6D9C6_PECCP</name>
<sequence>MTDENTSENDKSSGNNKVAETINAVTGLTQSVPVYQDLIQPAAQELGKGLAVIAKSINVALSPLSVMVWGYEKIQDQFMPKVAEKLKNTKPEDIITPKPNVAVPAIEALRYTADDESLSDLFAGLLSSAMDKNKAETAHPAFVEIIKQLTSDEAKIVSIFLPPRPIPLVDVQIVKKDVLGFTPYFSNYSLIHEDVNLEHPELLPTYINNLCRLGLSKVPDDGSKYIDEKIYLPIENSPFIKKLIAKPAVDGKSFSIKHKVFMITELGHQFYRACVK</sequence>
<dbReference type="Gene3D" id="3.30.110.190">
    <property type="match status" value="1"/>
</dbReference>
<dbReference type="AlphaFoldDB" id="C6D9C6"/>
<dbReference type="InterPro" id="IPR025506">
    <property type="entry name" value="Abi_alpha"/>
</dbReference>
<dbReference type="Pfam" id="PF14337">
    <property type="entry name" value="Abi_alpha"/>
    <property type="match status" value="1"/>
</dbReference>
<dbReference type="STRING" id="561230.PC1_2623"/>
<dbReference type="KEGG" id="pct:PC1_2623"/>